<keyword evidence="2" id="KW-0732">Signal</keyword>
<dbReference type="RefSeq" id="WP_145213501.1">
    <property type="nucleotide sequence ID" value="NZ_CP036269.1"/>
</dbReference>
<dbReference type="Pfam" id="PF07587">
    <property type="entry name" value="PSD1"/>
    <property type="match status" value="1"/>
</dbReference>
<feature type="domain" description="Golvesin/Xly CBD-like" evidence="6">
    <location>
        <begin position="468"/>
        <end position="596"/>
    </location>
</feature>
<dbReference type="EC" id="4.2.2.12" evidence="7"/>
<evidence type="ECO:0000259" key="5">
    <source>
        <dbReference type="Pfam" id="PF07635"/>
    </source>
</evidence>
<dbReference type="PANTHER" id="PTHR35889:SF3">
    <property type="entry name" value="F-BOX DOMAIN-CONTAINING PROTEIN"/>
    <property type="match status" value="1"/>
</dbReference>
<feature type="domain" description="DUF1549" evidence="3">
    <location>
        <begin position="188"/>
        <end position="397"/>
    </location>
</feature>
<dbReference type="OrthoDB" id="127107at2"/>
<reference evidence="7 8" key="1">
    <citation type="submission" date="2019-02" db="EMBL/GenBank/DDBJ databases">
        <title>Deep-cultivation of Planctomycetes and their phenomic and genomic characterization uncovers novel biology.</title>
        <authorList>
            <person name="Wiegand S."/>
            <person name="Jogler M."/>
            <person name="Boedeker C."/>
            <person name="Pinto D."/>
            <person name="Vollmers J."/>
            <person name="Rivas-Marin E."/>
            <person name="Kohn T."/>
            <person name="Peeters S.H."/>
            <person name="Heuer A."/>
            <person name="Rast P."/>
            <person name="Oberbeckmann S."/>
            <person name="Bunk B."/>
            <person name="Jeske O."/>
            <person name="Meyerdierks A."/>
            <person name="Storesund J.E."/>
            <person name="Kallscheuer N."/>
            <person name="Luecker S."/>
            <person name="Lage O.M."/>
            <person name="Pohl T."/>
            <person name="Merkel B.J."/>
            <person name="Hornburger P."/>
            <person name="Mueller R.-W."/>
            <person name="Bruemmer F."/>
            <person name="Labrenz M."/>
            <person name="Spormann A.M."/>
            <person name="Op den Camp H."/>
            <person name="Overmann J."/>
            <person name="Amann R."/>
            <person name="Jetten M.S.M."/>
            <person name="Mascher T."/>
            <person name="Medema M.H."/>
            <person name="Devos D.P."/>
            <person name="Kaster A.-K."/>
            <person name="Ovreas L."/>
            <person name="Rohde M."/>
            <person name="Galperin M.Y."/>
            <person name="Jogler C."/>
        </authorList>
    </citation>
    <scope>NUCLEOTIDE SEQUENCE [LARGE SCALE GENOMIC DNA]</scope>
    <source>
        <strain evidence="7 8">Pan241w</strain>
    </source>
</reference>
<keyword evidence="1" id="KW-0175">Coiled coil</keyword>
<evidence type="ECO:0000256" key="1">
    <source>
        <dbReference type="SAM" id="Coils"/>
    </source>
</evidence>
<sequence length="994" mass="111186" precursor="true">MRPFLKLSCLMLLMTALNGFNGGSADAQVQAPKVAPQNEQAGIEFFENKIRPVLVEHCYDCHSGTPDPENASFVLDTRAGIQQGGDSGKAVVPGNLKQSLILQALEHDPDFYAMPPDEKLPAQVIADFRKWIQMGAPDPRKGNVPSSPKKKTELAIDFDKEREFWSFRPLTKPTVPEVKSEAWSGSAIDCFIKAKLDEKKLTPVDTADRRTLVRRIYFDLTGLPPSAEEIEKFVNDPSPQAYEHLIDRLLNSPQYGETWGRHWLDLARYADSNGLDINLTFYNAWRYRDYVIQAFNEDKPYNEFIREQIAGDLLPYENDDERTRNIVATGFLVMGAKMLSERDKEKLRMDVVDEQIDVTGRAFMGMTLGCARCHDHKFDPIPMTDYYALAGIFRSTETVHGNRLNNQFVSGWMTRPLPIKPEHAAALEKHAAELKTLEEKLKADSDQLKQLNGDTKQQQHLKRLSGIVVDDAQAVKTGAWKESVYSKNYLGVGYVHDMNEEQGKKTIRFTPDLPAAGKYEVRFAFPGSRGRADRVPVTIHSLQGAKTIYVDQTKPGPIDSVLTSLGNFEFAAGKAGAVEVSNKGASGYVVVDAMQFIPQFQLPMQNDVLVAKKPTVDSAADVRAAKIKTLEASVKTLTAQIKKLKANAPPAAPMALAVGEQPDPADYRIARRGNIHQLGDKVDRGFLTIASIQEPPEVSPKQSGRLELANWLSQPQNPLTSRVIVNRVWKHLFGNGLVRSVDNFGHLGEQPTHPELLDYLAQRFVSEGWSIKTLIREIMISRAYQLSSKFDTDQYQQDPGNHFLWRMNRRRLSAESIRDAVLSISGKIDLQQGGSSVAHYPEQAISPNKNKKLKQNPSEFRRSVYLPIVRGNVPASLTVFDFPAPEMLVGNRPVTTVPAQALFMMNSPFVIDQAQATAERLLSEKKQSDSERVSKLYLACLGRDANQTEQAEALQYIESLMKADSNSDKAAARVKAWTSYCQILFASTEFRFLN</sequence>
<evidence type="ECO:0000313" key="8">
    <source>
        <dbReference type="Proteomes" id="UP000317171"/>
    </source>
</evidence>
<feature type="domain" description="DUF1553" evidence="4">
    <location>
        <begin position="704"/>
        <end position="956"/>
    </location>
</feature>
<keyword evidence="8" id="KW-1185">Reference proteome</keyword>
<evidence type="ECO:0000259" key="6">
    <source>
        <dbReference type="Pfam" id="PF25275"/>
    </source>
</evidence>
<evidence type="ECO:0000259" key="4">
    <source>
        <dbReference type="Pfam" id="PF07587"/>
    </source>
</evidence>
<dbReference type="PANTHER" id="PTHR35889">
    <property type="entry name" value="CYCLOINULO-OLIGOSACCHARIDE FRUCTANOTRANSFERASE-RELATED"/>
    <property type="match status" value="1"/>
</dbReference>
<dbReference type="InterPro" id="IPR011444">
    <property type="entry name" value="DUF1549"/>
</dbReference>
<feature type="signal peptide" evidence="2">
    <location>
        <begin position="1"/>
        <end position="27"/>
    </location>
</feature>
<keyword evidence="7" id="KW-0456">Lyase</keyword>
<feature type="domain" description="Cytochrome C Planctomycete-type" evidence="5">
    <location>
        <begin position="58"/>
        <end position="118"/>
    </location>
</feature>
<name>A0A517RCN9_9PLAN</name>
<dbReference type="Proteomes" id="UP000317171">
    <property type="component" value="Chromosome"/>
</dbReference>
<protein>
    <submittedName>
        <fullName evidence="7">Xanthan lyase</fullName>
        <ecNumber evidence="7">4.2.2.12</ecNumber>
    </submittedName>
</protein>
<dbReference type="Pfam" id="PF25275">
    <property type="entry name" value="Golvesin_C"/>
    <property type="match status" value="1"/>
</dbReference>
<accession>A0A517RCN9</accession>
<dbReference type="InterPro" id="IPR022655">
    <property type="entry name" value="DUF1553"/>
</dbReference>
<evidence type="ECO:0000256" key="2">
    <source>
        <dbReference type="SAM" id="SignalP"/>
    </source>
</evidence>
<dbReference type="InterPro" id="IPR011429">
    <property type="entry name" value="Cyt_c_Planctomycete-type"/>
</dbReference>
<dbReference type="EMBL" id="CP036269">
    <property type="protein sequence ID" value="QDT41616.1"/>
    <property type="molecule type" value="Genomic_DNA"/>
</dbReference>
<dbReference type="GO" id="GO:0047492">
    <property type="term" value="F:xanthan lyase activity"/>
    <property type="evidence" value="ECO:0007669"/>
    <property type="project" value="UniProtKB-EC"/>
</dbReference>
<dbReference type="InterPro" id="IPR033803">
    <property type="entry name" value="CBD-like_Golvesin-Xly"/>
</dbReference>
<proteinExistence type="predicted"/>
<feature type="chain" id="PRO_5021752399" evidence="2">
    <location>
        <begin position="28"/>
        <end position="994"/>
    </location>
</feature>
<dbReference type="AlphaFoldDB" id="A0A517RCN9"/>
<evidence type="ECO:0000259" key="3">
    <source>
        <dbReference type="Pfam" id="PF07583"/>
    </source>
</evidence>
<evidence type="ECO:0000313" key="7">
    <source>
        <dbReference type="EMBL" id="QDT41616.1"/>
    </source>
</evidence>
<dbReference type="KEGG" id="gaz:Pan241w_16790"/>
<organism evidence="7 8">
    <name type="scientific">Gimesia alba</name>
    <dbReference type="NCBI Taxonomy" id="2527973"/>
    <lineage>
        <taxon>Bacteria</taxon>
        <taxon>Pseudomonadati</taxon>
        <taxon>Planctomycetota</taxon>
        <taxon>Planctomycetia</taxon>
        <taxon>Planctomycetales</taxon>
        <taxon>Planctomycetaceae</taxon>
        <taxon>Gimesia</taxon>
    </lineage>
</organism>
<dbReference type="Pfam" id="PF07635">
    <property type="entry name" value="PSCyt1"/>
    <property type="match status" value="1"/>
</dbReference>
<dbReference type="Pfam" id="PF07583">
    <property type="entry name" value="PSCyt2"/>
    <property type="match status" value="1"/>
</dbReference>
<gene>
    <name evidence="7" type="primary">xly_2</name>
    <name evidence="7" type="ORF">Pan241w_16790</name>
</gene>
<feature type="coiled-coil region" evidence="1">
    <location>
        <begin position="420"/>
        <end position="454"/>
    </location>
</feature>